<organism evidence="6 7">
    <name type="scientific">Mycena pura</name>
    <dbReference type="NCBI Taxonomy" id="153505"/>
    <lineage>
        <taxon>Eukaryota</taxon>
        <taxon>Fungi</taxon>
        <taxon>Dikarya</taxon>
        <taxon>Basidiomycota</taxon>
        <taxon>Agaricomycotina</taxon>
        <taxon>Agaricomycetes</taxon>
        <taxon>Agaricomycetidae</taxon>
        <taxon>Agaricales</taxon>
        <taxon>Marasmiineae</taxon>
        <taxon>Mycenaceae</taxon>
        <taxon>Mycena</taxon>
    </lineage>
</organism>
<feature type="region of interest" description="Disordered" evidence="4">
    <location>
        <begin position="560"/>
        <end position="579"/>
    </location>
</feature>
<keyword evidence="7" id="KW-1185">Reference proteome</keyword>
<dbReference type="AlphaFoldDB" id="A0AAD6VJX8"/>
<name>A0AAD6VJX8_9AGAR</name>
<feature type="compositionally biased region" description="Low complexity" evidence="4">
    <location>
        <begin position="938"/>
        <end position="972"/>
    </location>
</feature>
<evidence type="ECO:0000256" key="1">
    <source>
        <dbReference type="ARBA" id="ARBA00022737"/>
    </source>
</evidence>
<gene>
    <name evidence="6" type="ORF">GGX14DRAFT_696599</name>
</gene>
<evidence type="ECO:0000256" key="3">
    <source>
        <dbReference type="PROSITE-ProRule" id="PRU00176"/>
    </source>
</evidence>
<feature type="compositionally biased region" description="Low complexity" evidence="4">
    <location>
        <begin position="870"/>
        <end position="892"/>
    </location>
</feature>
<dbReference type="InterPro" id="IPR000504">
    <property type="entry name" value="RRM_dom"/>
</dbReference>
<accession>A0AAD6VJX8</accession>
<dbReference type="GO" id="GO:0003723">
    <property type="term" value="F:RNA binding"/>
    <property type="evidence" value="ECO:0007669"/>
    <property type="project" value="UniProtKB-UniRule"/>
</dbReference>
<dbReference type="PANTHER" id="PTHR24012">
    <property type="entry name" value="RNA BINDING PROTEIN"/>
    <property type="match status" value="1"/>
</dbReference>
<feature type="region of interest" description="Disordered" evidence="4">
    <location>
        <begin position="380"/>
        <end position="415"/>
    </location>
</feature>
<evidence type="ECO:0000256" key="4">
    <source>
        <dbReference type="SAM" id="MobiDB-lite"/>
    </source>
</evidence>
<feature type="compositionally biased region" description="Low complexity" evidence="4">
    <location>
        <begin position="74"/>
        <end position="86"/>
    </location>
</feature>
<feature type="compositionally biased region" description="Basic and acidic residues" evidence="4">
    <location>
        <begin position="560"/>
        <end position="575"/>
    </location>
</feature>
<dbReference type="SUPFAM" id="SSF54928">
    <property type="entry name" value="RNA-binding domain, RBD"/>
    <property type="match status" value="2"/>
</dbReference>
<evidence type="ECO:0000259" key="5">
    <source>
        <dbReference type="PROSITE" id="PS50102"/>
    </source>
</evidence>
<keyword evidence="2 3" id="KW-0694">RNA-binding</keyword>
<dbReference type="InterPro" id="IPR012677">
    <property type="entry name" value="Nucleotide-bd_a/b_plait_sf"/>
</dbReference>
<feature type="region of interest" description="Disordered" evidence="4">
    <location>
        <begin position="855"/>
        <end position="989"/>
    </location>
</feature>
<feature type="compositionally biased region" description="Low complexity" evidence="4">
    <location>
        <begin position="214"/>
        <end position="246"/>
    </location>
</feature>
<sequence length="1064" mass="113200">MSRSPPHTATSTLTSSPRAPPTPPPDSHSRSFSSSPCTSTADNDAAAPAATAPSCTSSPSLSTVLQPTLASALASPPVSFPASRASPPAPPPPVPSLAFSPPTSYSFPTSVSSPAWFPSFDPAASPEQSPLVPSFSSTTLVDSPLLSPPRKSECKARVAYSAVHDFEPKHSALAHGLEDGEIVVGEQPASKELEPGQMDIDIDLPSQHPSAAIPARVPLPASPPSSVSTSATTAPTNPTAASQTTALQSNLTPTHALADKDKTPNVYINGLPPNFPEDQLFALAAPFGSVRSVRSFTRHVGDAETGYGFVLFDDIASAERCINSLRRYRNLHPTFSKVCALSGFLNVPADERRLLQQVHKIPGTVYSHVRPALASASASASASSAPSSDHGRGAASSLNGWEQESEGAGSGDSTFKARMERLSDRASTNLYIEGCVAGLSSFPRALLARADGAGVQAAAEHRRRGECALRRVLSLVLSARRGLTGRGQTLAALVSPYAIRSSRFFQTRLSTPPRIIAFVRLETRAAAEEIIERLHGRMVRGWNDPGSRISVRFADTAEQRELRRQERAARDDEHGQPSGQLSIAQATLLNLRGGALGDRPPVIGSAPGPKRVHVDEREREFQAARAEEEGYEFDFQSNAAHGRAFEVDYSRAPGLGLGPGPARFPHRGVFGQQQTQAQAQRMNPAMASLLESLQAQAQAQRGREQLYAPDAGADYRALQQQQQQQQQLAALSLGVRPFVPRGLGLGGGGGGAAQAGGYTPTEEFILRARSDSLQQHAGGKRRPVPLDLHAAQGVEHDAPGAAAVNIGMGVRGYRAQAATLSFAHAHGFEREAPGLMAEDDFHAAHQMQRPFDTGDRIMNQLDGAGAHGLHSSSNSSGIRISRHSSQQQQQQQYLPSVRAQNPNQTHEFGPHAPARNQSLSNQQTHHYQHQHNLSGPGNARTTTTIRPAPANNNSTMHMHSNSLGNNSNSNNGIYHDERGARHNGGSPHLMYSSKPPPQAPIDLEQASPPLVSPALTYSSRSSTAAFSPATPFFGSFDADEATFRAPHAQLDAKGKRVNTRTATR</sequence>
<dbReference type="PROSITE" id="PS50102">
    <property type="entry name" value="RRM"/>
    <property type="match status" value="1"/>
</dbReference>
<protein>
    <recommendedName>
        <fullName evidence="5">RRM domain-containing protein</fullName>
    </recommendedName>
</protein>
<evidence type="ECO:0000313" key="6">
    <source>
        <dbReference type="EMBL" id="KAJ7214337.1"/>
    </source>
</evidence>
<evidence type="ECO:0000313" key="7">
    <source>
        <dbReference type="Proteomes" id="UP001219525"/>
    </source>
</evidence>
<reference evidence="6" key="1">
    <citation type="submission" date="2023-03" db="EMBL/GenBank/DDBJ databases">
        <title>Massive genome expansion in bonnet fungi (Mycena s.s.) driven by repeated elements and novel gene families across ecological guilds.</title>
        <authorList>
            <consortium name="Lawrence Berkeley National Laboratory"/>
            <person name="Harder C.B."/>
            <person name="Miyauchi S."/>
            <person name="Viragh M."/>
            <person name="Kuo A."/>
            <person name="Thoen E."/>
            <person name="Andreopoulos B."/>
            <person name="Lu D."/>
            <person name="Skrede I."/>
            <person name="Drula E."/>
            <person name="Henrissat B."/>
            <person name="Morin E."/>
            <person name="Kohler A."/>
            <person name="Barry K."/>
            <person name="LaButti K."/>
            <person name="Morin E."/>
            <person name="Salamov A."/>
            <person name="Lipzen A."/>
            <person name="Mereny Z."/>
            <person name="Hegedus B."/>
            <person name="Baldrian P."/>
            <person name="Stursova M."/>
            <person name="Weitz H."/>
            <person name="Taylor A."/>
            <person name="Grigoriev I.V."/>
            <person name="Nagy L.G."/>
            <person name="Martin F."/>
            <person name="Kauserud H."/>
        </authorList>
    </citation>
    <scope>NUCLEOTIDE SEQUENCE</scope>
    <source>
        <strain evidence="6">9144</strain>
    </source>
</reference>
<evidence type="ECO:0000256" key="2">
    <source>
        <dbReference type="ARBA" id="ARBA00022884"/>
    </source>
</evidence>
<feature type="region of interest" description="Disordered" evidence="4">
    <location>
        <begin position="1"/>
        <end position="148"/>
    </location>
</feature>
<feature type="compositionally biased region" description="Low complexity" evidence="4">
    <location>
        <begin position="8"/>
        <end position="17"/>
    </location>
</feature>
<dbReference type="Proteomes" id="UP001219525">
    <property type="component" value="Unassembled WGS sequence"/>
</dbReference>
<keyword evidence="1" id="KW-0677">Repeat</keyword>
<feature type="compositionally biased region" description="Low complexity" evidence="4">
    <location>
        <begin position="30"/>
        <end position="63"/>
    </location>
</feature>
<dbReference type="EMBL" id="JARJCW010000019">
    <property type="protein sequence ID" value="KAJ7214337.1"/>
    <property type="molecule type" value="Genomic_DNA"/>
</dbReference>
<feature type="compositionally biased region" description="Low complexity" evidence="4">
    <location>
        <begin position="96"/>
        <end position="114"/>
    </location>
</feature>
<dbReference type="Pfam" id="PF00076">
    <property type="entry name" value="RRM_1"/>
    <property type="match status" value="1"/>
</dbReference>
<feature type="domain" description="RRM" evidence="5">
    <location>
        <begin position="264"/>
        <end position="338"/>
    </location>
</feature>
<dbReference type="InterPro" id="IPR035979">
    <property type="entry name" value="RBD_domain_sf"/>
</dbReference>
<comment type="caution">
    <text evidence="6">The sequence shown here is derived from an EMBL/GenBank/DDBJ whole genome shotgun (WGS) entry which is preliminary data.</text>
</comment>
<proteinExistence type="predicted"/>
<dbReference type="SMART" id="SM00360">
    <property type="entry name" value="RRM"/>
    <property type="match status" value="1"/>
</dbReference>
<feature type="region of interest" description="Disordered" evidence="4">
    <location>
        <begin position="205"/>
        <end position="249"/>
    </location>
</feature>
<dbReference type="Gene3D" id="3.30.70.330">
    <property type="match status" value="2"/>
</dbReference>